<dbReference type="eggNOG" id="COG0614">
    <property type="taxonomic scope" value="Bacteria"/>
</dbReference>
<keyword evidence="1" id="KW-0732">Signal</keyword>
<dbReference type="InterPro" id="IPR002491">
    <property type="entry name" value="ABC_transptr_periplasmic_BD"/>
</dbReference>
<protein>
    <submittedName>
        <fullName evidence="3">ABC transporter-like, substrate binding protein</fullName>
    </submittedName>
</protein>
<dbReference type="EMBL" id="FP236843">
    <property type="protein sequence ID" value="CAX59409.1"/>
    <property type="molecule type" value="Genomic_DNA"/>
</dbReference>
<feature type="chain" id="PRO_5003118132" evidence="1">
    <location>
        <begin position="26"/>
        <end position="379"/>
    </location>
</feature>
<dbReference type="Proteomes" id="UP000008793">
    <property type="component" value="Chromosome"/>
</dbReference>
<dbReference type="Pfam" id="PF01497">
    <property type="entry name" value="Peripla_BP_2"/>
    <property type="match status" value="1"/>
</dbReference>
<keyword evidence="4" id="KW-1185">Reference proteome</keyword>
<dbReference type="Gene3D" id="3.40.50.1980">
    <property type="entry name" value="Nitrogenase molybdenum iron protein domain"/>
    <property type="match status" value="2"/>
</dbReference>
<dbReference type="PROSITE" id="PS50983">
    <property type="entry name" value="FE_B12_PBP"/>
    <property type="match status" value="1"/>
</dbReference>
<evidence type="ECO:0000259" key="2">
    <source>
        <dbReference type="PROSITE" id="PS50983"/>
    </source>
</evidence>
<proteinExistence type="predicted"/>
<evidence type="ECO:0000313" key="3">
    <source>
        <dbReference type="EMBL" id="CAX59409.1"/>
    </source>
</evidence>
<name>D8MRF2_ERWBE</name>
<evidence type="ECO:0000313" key="4">
    <source>
        <dbReference type="Proteomes" id="UP000008793"/>
    </source>
</evidence>
<dbReference type="KEGG" id="ebi:EbC_18780"/>
<accession>D8MRF2</accession>
<dbReference type="SUPFAM" id="SSF53807">
    <property type="entry name" value="Helical backbone' metal receptor"/>
    <property type="match status" value="1"/>
</dbReference>
<sequence length="379" mass="41835">MLLKPQFSLLASLLALSTATFSAVATTYPVTLTDSDGQQVTLKQEPKRVVLQDGRDILTLALLDRDDPFQRLVAWNNLLKKSDAPTWELMEKKWPEAKKIIDMGFSDKGEVNLESVVAEHPDLMIAQLRSKPSLSQGGVLDKMKQLGIPVLFIDTFEQPVVDTPKSITSLGVALNRESEAKAYTDFYQQHYQAIINKTRDVKPQPQVFIEAKAGLGGLESCCFTHAHVGWGAMVEAVGAKNIGSGLLPGATGDISLEKVIAMKPDVYIVSGSQWASKNNAAVPFGYNVTQAQVDQAFDKMKQRPGFSEVSAISNHRFYGLYHNFYNHPYNIVGLEYLAKFIYPQQFTELDPANTWKEIVTRFTKVPLGKGVLGAQAPAN</sequence>
<organism evidence="4">
    <name type="scientific">Erwinia billingiae (strain Eb661)</name>
    <dbReference type="NCBI Taxonomy" id="634500"/>
    <lineage>
        <taxon>Bacteria</taxon>
        <taxon>Pseudomonadati</taxon>
        <taxon>Pseudomonadota</taxon>
        <taxon>Gammaproteobacteria</taxon>
        <taxon>Enterobacterales</taxon>
        <taxon>Erwiniaceae</taxon>
        <taxon>Erwinia</taxon>
    </lineage>
</organism>
<feature type="signal peptide" evidence="1">
    <location>
        <begin position="1"/>
        <end position="25"/>
    </location>
</feature>
<dbReference type="STRING" id="634500.EbC_18780"/>
<gene>
    <name evidence="3" type="ordered locus">EbC_18780</name>
</gene>
<dbReference type="HOGENOM" id="CLU_038034_5_0_6"/>
<dbReference type="PANTHER" id="PTHR30535:SF34">
    <property type="entry name" value="MOLYBDATE-BINDING PROTEIN MOLA"/>
    <property type="match status" value="1"/>
</dbReference>
<dbReference type="InterPro" id="IPR050902">
    <property type="entry name" value="ABC_Transporter_SBP"/>
</dbReference>
<feature type="domain" description="Fe/B12 periplasmic-binding" evidence="2">
    <location>
        <begin position="48"/>
        <end position="349"/>
    </location>
</feature>
<evidence type="ECO:0000256" key="1">
    <source>
        <dbReference type="SAM" id="SignalP"/>
    </source>
</evidence>
<reference evidence="3 4" key="1">
    <citation type="journal article" date="2010" name="BMC Genomics">
        <title>Genome comparison of the epiphytic bacteria Erwinia billingiae and E. tasmaniensis with the pear pathogen E. pyrifoliae.</title>
        <authorList>
            <person name="Kube M."/>
            <person name="Migdoll A.M."/>
            <person name="Gehring I."/>
            <person name="Heitmann K."/>
            <person name="Mayer Y."/>
            <person name="Kuhl H."/>
            <person name="Knaust F."/>
            <person name="Geider K."/>
            <person name="Reinhardt R."/>
        </authorList>
    </citation>
    <scope>NUCLEOTIDE SEQUENCE [LARGE SCALE GENOMIC DNA]</scope>
    <source>
        <strain evidence="3 4">Eb661</strain>
    </source>
</reference>
<dbReference type="PANTHER" id="PTHR30535">
    <property type="entry name" value="VITAMIN B12-BINDING PROTEIN"/>
    <property type="match status" value="1"/>
</dbReference>
<dbReference type="AlphaFoldDB" id="D8MRF2"/>